<dbReference type="Pfam" id="PF00595">
    <property type="entry name" value="PDZ"/>
    <property type="match status" value="1"/>
</dbReference>
<comment type="caution">
    <text evidence="7">The sequence shown here is derived from an EMBL/GenBank/DDBJ whole genome shotgun (WGS) entry which is preliminary data.</text>
</comment>
<dbReference type="Gene3D" id="2.30.29.30">
    <property type="entry name" value="Pleckstrin-homology domain (PH domain)/Phosphotyrosine-binding domain (PTB)"/>
    <property type="match status" value="2"/>
</dbReference>
<sequence length="608" mass="66175">MDFKTEAISGTDVPTELLEPPPMDLEETPGPQDPTEDLPPIRQQPSPASGSLEVTLTPPNMEPCNPGMTEIQSSQGEVHSPEWLLDPQDSSPQVYTEVGLEGLRNAMEEGVTEPPEEKRSWVMDRGLDAEVGNGPQAPSNIDQSDPLMELEEREEDIVAEDVPEVDQIQLQGLVTQLKRLSPSFHDSSLTSEDGLLPASDGEESAAIEGGNEEKAHLLKCRGPPGECGPCPLHIATGHGLGAASRWPPQLIRGSRKSRGLLSAETNREDLLSLLCYEGGIPSELDDQTPLAHSDVVAESGGQRLKTEGRAEMSLGPLEEAKRKEPCQWEPREGAGQEEETSLDCGVGPSQKGEPSPDSAGSISPEVSVPGPCEPEDLLEGVIFGAKYLGSTQLVSERNPPTSVRMAQAQEAMDRIKEAMMDHPLQTISYIADIGNIVVLMARRKLPRRANTSIEKRLYKMICHVFYSADLIAQAIGQAFSVAYQHFLRASGIDPSQLSPRQPDHEEDDDDDDDDTLAKGEELYNGDLAHFSKQENCKKICSLMRGGIAERGGIRVGHRIIEINGQSVVAMPHEKIIQILTQAVSEVHIKTMPASTYRLLTGQEQPVFL</sequence>
<accession>A0ABQ7T8N1</accession>
<dbReference type="InterPro" id="IPR051230">
    <property type="entry name" value="APP-Binding"/>
</dbReference>
<dbReference type="SMART" id="SM00228">
    <property type="entry name" value="PDZ"/>
    <property type="match status" value="1"/>
</dbReference>
<name>A0ABQ7T8N1_PHRPL</name>
<feature type="domain" description="PDZ" evidence="6">
    <location>
        <begin position="539"/>
        <end position="594"/>
    </location>
</feature>
<dbReference type="SMART" id="SM00462">
    <property type="entry name" value="PTB"/>
    <property type="match status" value="1"/>
</dbReference>
<feature type="region of interest" description="Disordered" evidence="4">
    <location>
        <begin position="282"/>
        <end position="370"/>
    </location>
</feature>
<dbReference type="PANTHER" id="PTHR12345">
    <property type="entry name" value="SYNTENIN RELATED"/>
    <property type="match status" value="1"/>
</dbReference>
<organism evidence="7 8">
    <name type="scientific">Phrynosoma platyrhinos</name>
    <name type="common">Desert horned lizard</name>
    <dbReference type="NCBI Taxonomy" id="52577"/>
    <lineage>
        <taxon>Eukaryota</taxon>
        <taxon>Metazoa</taxon>
        <taxon>Chordata</taxon>
        <taxon>Craniata</taxon>
        <taxon>Vertebrata</taxon>
        <taxon>Euteleostomi</taxon>
        <taxon>Lepidosauria</taxon>
        <taxon>Squamata</taxon>
        <taxon>Bifurcata</taxon>
        <taxon>Unidentata</taxon>
        <taxon>Episquamata</taxon>
        <taxon>Toxicofera</taxon>
        <taxon>Iguania</taxon>
        <taxon>Phrynosomatidae</taxon>
        <taxon>Phrynosomatinae</taxon>
        <taxon>Phrynosoma</taxon>
    </lineage>
</organism>
<feature type="region of interest" description="Disordered" evidence="4">
    <location>
        <begin position="184"/>
        <end position="210"/>
    </location>
</feature>
<evidence type="ECO:0000256" key="3">
    <source>
        <dbReference type="ARBA" id="ARBA00022737"/>
    </source>
</evidence>
<feature type="compositionally biased region" description="Basic and acidic residues" evidence="4">
    <location>
        <begin position="318"/>
        <end position="334"/>
    </location>
</feature>
<gene>
    <name evidence="7" type="ORF">JD844_034038</name>
</gene>
<keyword evidence="2" id="KW-0597">Phosphoprotein</keyword>
<keyword evidence="8" id="KW-1185">Reference proteome</keyword>
<dbReference type="EMBL" id="JAIPUX010000953">
    <property type="protein sequence ID" value="KAH0625790.1"/>
    <property type="molecule type" value="Genomic_DNA"/>
</dbReference>
<protein>
    <recommendedName>
        <fullName evidence="9">Amyloid beta A4 protein-binding family A member 3</fullName>
    </recommendedName>
</protein>
<dbReference type="CDD" id="cd01208">
    <property type="entry name" value="PTB_X11"/>
    <property type="match status" value="1"/>
</dbReference>
<dbReference type="Gene3D" id="2.30.42.10">
    <property type="match status" value="1"/>
</dbReference>
<proteinExistence type="predicted"/>
<dbReference type="SUPFAM" id="SSF50156">
    <property type="entry name" value="PDZ domain-like"/>
    <property type="match status" value="1"/>
</dbReference>
<feature type="compositionally biased region" description="Acidic residues" evidence="4">
    <location>
        <begin position="504"/>
        <end position="514"/>
    </location>
</feature>
<dbReference type="InterPro" id="IPR006020">
    <property type="entry name" value="PTB/PI_dom"/>
</dbReference>
<evidence type="ECO:0000313" key="8">
    <source>
        <dbReference type="Proteomes" id="UP000826234"/>
    </source>
</evidence>
<evidence type="ECO:0000256" key="4">
    <source>
        <dbReference type="SAM" id="MobiDB-lite"/>
    </source>
</evidence>
<keyword evidence="1" id="KW-0813">Transport</keyword>
<feature type="compositionally biased region" description="Polar residues" evidence="4">
    <location>
        <begin position="43"/>
        <end position="58"/>
    </location>
</feature>
<keyword evidence="3" id="KW-0677">Repeat</keyword>
<feature type="region of interest" description="Disordered" evidence="4">
    <location>
        <begin position="128"/>
        <end position="147"/>
    </location>
</feature>
<dbReference type="PANTHER" id="PTHR12345:SF9">
    <property type="entry name" value="AMYLOID-BETA A4 PRECURSOR PROTEIN-BINDING FAMILY A MEMBER 3"/>
    <property type="match status" value="1"/>
</dbReference>
<dbReference type="Proteomes" id="UP000826234">
    <property type="component" value="Unassembled WGS sequence"/>
</dbReference>
<feature type="region of interest" description="Disordered" evidence="4">
    <location>
        <begin position="1"/>
        <end position="92"/>
    </location>
</feature>
<evidence type="ECO:0000259" key="6">
    <source>
        <dbReference type="PROSITE" id="PS50106"/>
    </source>
</evidence>
<feature type="region of interest" description="Disordered" evidence="4">
    <location>
        <begin position="493"/>
        <end position="518"/>
    </location>
</feature>
<evidence type="ECO:0000256" key="2">
    <source>
        <dbReference type="ARBA" id="ARBA00022553"/>
    </source>
</evidence>
<dbReference type="PROSITE" id="PS50106">
    <property type="entry name" value="PDZ"/>
    <property type="match status" value="1"/>
</dbReference>
<evidence type="ECO:0000313" key="7">
    <source>
        <dbReference type="EMBL" id="KAH0625790.1"/>
    </source>
</evidence>
<dbReference type="SUPFAM" id="SSF50729">
    <property type="entry name" value="PH domain-like"/>
    <property type="match status" value="1"/>
</dbReference>
<dbReference type="InterPro" id="IPR011993">
    <property type="entry name" value="PH-like_dom_sf"/>
</dbReference>
<dbReference type="InterPro" id="IPR001478">
    <property type="entry name" value="PDZ"/>
</dbReference>
<evidence type="ECO:0008006" key="9">
    <source>
        <dbReference type="Google" id="ProtNLM"/>
    </source>
</evidence>
<evidence type="ECO:0000256" key="1">
    <source>
        <dbReference type="ARBA" id="ARBA00022448"/>
    </source>
</evidence>
<dbReference type="PROSITE" id="PS01179">
    <property type="entry name" value="PID"/>
    <property type="match status" value="1"/>
</dbReference>
<evidence type="ECO:0000259" key="5">
    <source>
        <dbReference type="PROSITE" id="PS01179"/>
    </source>
</evidence>
<reference evidence="7 8" key="1">
    <citation type="journal article" date="2022" name="Gigascience">
        <title>A chromosome-level genome assembly and annotation of the desert horned lizard, Phrynosoma platyrhinos, provides insight into chromosomal rearrangements among reptiles.</title>
        <authorList>
            <person name="Koochekian N."/>
            <person name="Ascanio A."/>
            <person name="Farleigh K."/>
            <person name="Card D.C."/>
            <person name="Schield D.R."/>
            <person name="Castoe T.A."/>
            <person name="Jezkova T."/>
        </authorList>
    </citation>
    <scope>NUCLEOTIDE SEQUENCE [LARGE SCALE GENOMIC DNA]</scope>
    <source>
        <strain evidence="7">NK-2021</strain>
    </source>
</reference>
<dbReference type="InterPro" id="IPR036034">
    <property type="entry name" value="PDZ_sf"/>
</dbReference>
<feature type="domain" description="PID" evidence="5">
    <location>
        <begin position="416"/>
        <end position="494"/>
    </location>
</feature>
<dbReference type="Pfam" id="PF00640">
    <property type="entry name" value="PID"/>
    <property type="match status" value="1"/>
</dbReference>